<feature type="compositionally biased region" description="Basic and acidic residues" evidence="1">
    <location>
        <begin position="222"/>
        <end position="234"/>
    </location>
</feature>
<name>A0A5M6DEE2_9BACT</name>
<comment type="caution">
    <text evidence="3">The sequence shown here is derived from an EMBL/GenBank/DDBJ whole genome shotgun (WGS) entry which is preliminary data.</text>
</comment>
<proteinExistence type="predicted"/>
<keyword evidence="2" id="KW-1133">Transmembrane helix</keyword>
<gene>
    <name evidence="3" type="ORF">FYK55_09455</name>
</gene>
<keyword evidence="2" id="KW-0472">Membrane</keyword>
<sequence length="234" mass="25577">MNCHEFQRQLDDLLDRRQDPSRDSQLQAHAADCQACRGRMAIWQGIDASLASGRVSLASSEHPRNGRRRTAAVATWLGTLAAAGLLIAWGHQVLREDPVTGPVAVLPPDATAISPTSPLPSRDTDVATSQRRRNADATTDAGVASLLRATPWWAAVQEAAVREENWVRQTIPAVVSVRQGVAPIERSMRQAIAILIQSGQPAASKSQMRPEEPSQPFNEQTSKVRRDVRWDDVA</sequence>
<dbReference type="RefSeq" id="WP_150076149.1">
    <property type="nucleotide sequence ID" value="NZ_VWOX01000004.1"/>
</dbReference>
<dbReference type="Proteomes" id="UP000324479">
    <property type="component" value="Unassembled WGS sequence"/>
</dbReference>
<dbReference type="EMBL" id="VWOX01000004">
    <property type="protein sequence ID" value="KAA5544539.1"/>
    <property type="molecule type" value="Genomic_DNA"/>
</dbReference>
<keyword evidence="2" id="KW-0812">Transmembrane</keyword>
<reference evidence="3 4" key="1">
    <citation type="submission" date="2019-08" db="EMBL/GenBank/DDBJ databases">
        <authorList>
            <person name="Dhanesh K."/>
            <person name="Kumar G."/>
            <person name="Sasikala C."/>
            <person name="Venkata Ramana C."/>
        </authorList>
    </citation>
    <scope>NUCLEOTIDE SEQUENCE [LARGE SCALE GENOMIC DNA]</scope>
    <source>
        <strain evidence="3 4">JC645</strain>
    </source>
</reference>
<accession>A0A5M6DEE2</accession>
<evidence type="ECO:0000256" key="1">
    <source>
        <dbReference type="SAM" id="MobiDB-lite"/>
    </source>
</evidence>
<evidence type="ECO:0000256" key="2">
    <source>
        <dbReference type="SAM" id="Phobius"/>
    </source>
</evidence>
<evidence type="ECO:0000313" key="3">
    <source>
        <dbReference type="EMBL" id="KAA5544539.1"/>
    </source>
</evidence>
<protein>
    <submittedName>
        <fullName evidence="3">Zf-HC2 domain-containing protein</fullName>
    </submittedName>
</protein>
<feature type="region of interest" description="Disordered" evidence="1">
    <location>
        <begin position="199"/>
        <end position="234"/>
    </location>
</feature>
<organism evidence="3 4">
    <name type="scientific">Roseiconus nitratireducens</name>
    <dbReference type="NCBI Taxonomy" id="2605748"/>
    <lineage>
        <taxon>Bacteria</taxon>
        <taxon>Pseudomonadati</taxon>
        <taxon>Planctomycetota</taxon>
        <taxon>Planctomycetia</taxon>
        <taxon>Pirellulales</taxon>
        <taxon>Pirellulaceae</taxon>
        <taxon>Roseiconus</taxon>
    </lineage>
</organism>
<feature type="transmembrane region" description="Helical" evidence="2">
    <location>
        <begin position="71"/>
        <end position="90"/>
    </location>
</feature>
<dbReference type="AlphaFoldDB" id="A0A5M6DEE2"/>
<keyword evidence="4" id="KW-1185">Reference proteome</keyword>
<feature type="region of interest" description="Disordered" evidence="1">
    <location>
        <begin position="108"/>
        <end position="138"/>
    </location>
</feature>
<evidence type="ECO:0000313" key="4">
    <source>
        <dbReference type="Proteomes" id="UP000324479"/>
    </source>
</evidence>